<organism evidence="2 3">
    <name type="scientific">Kaistia soli DSM 19436</name>
    <dbReference type="NCBI Taxonomy" id="1122133"/>
    <lineage>
        <taxon>Bacteria</taxon>
        <taxon>Pseudomonadati</taxon>
        <taxon>Pseudomonadota</taxon>
        <taxon>Alphaproteobacteria</taxon>
        <taxon>Hyphomicrobiales</taxon>
        <taxon>Kaistiaceae</taxon>
        <taxon>Kaistia</taxon>
    </lineage>
</organism>
<feature type="compositionally biased region" description="Basic and acidic residues" evidence="1">
    <location>
        <begin position="136"/>
        <end position="147"/>
    </location>
</feature>
<evidence type="ECO:0000256" key="1">
    <source>
        <dbReference type="SAM" id="MobiDB-lite"/>
    </source>
</evidence>
<feature type="region of interest" description="Disordered" evidence="1">
    <location>
        <begin position="125"/>
        <end position="188"/>
    </location>
</feature>
<dbReference type="RefSeq" id="WP_073053203.1">
    <property type="nucleotide sequence ID" value="NZ_FQUP01000002.1"/>
</dbReference>
<sequence length="188" mass="20919">MSSKWKRKGGQKFLMIDGAVFRSAAWKALLPAERVAYEELKWRYDGTNNGRIGLGCRELAELLHAKSKDTASRALAALQEKGFVAKAKPSGFTLKHRVATEWRLTEYRDDVTGELPTREYVRWKPPLENKTQSDGSDARSDGSDRGRIIPGANTVHSPMDRTVRPVSSKSQSDASATYRYTIGGETNA</sequence>
<feature type="compositionally biased region" description="Polar residues" evidence="1">
    <location>
        <begin position="165"/>
        <end position="175"/>
    </location>
</feature>
<dbReference type="STRING" id="1122133.SAMN02745157_2518"/>
<dbReference type="Proteomes" id="UP000184485">
    <property type="component" value="Unassembled WGS sequence"/>
</dbReference>
<reference evidence="2 3" key="1">
    <citation type="submission" date="2016-11" db="EMBL/GenBank/DDBJ databases">
        <authorList>
            <person name="Jaros S."/>
            <person name="Januszkiewicz K."/>
            <person name="Wedrychowicz H."/>
        </authorList>
    </citation>
    <scope>NUCLEOTIDE SEQUENCE [LARGE SCALE GENOMIC DNA]</scope>
    <source>
        <strain evidence="2 3">DSM 19436</strain>
    </source>
</reference>
<evidence type="ECO:0008006" key="4">
    <source>
        <dbReference type="Google" id="ProtNLM"/>
    </source>
</evidence>
<evidence type="ECO:0000313" key="3">
    <source>
        <dbReference type="Proteomes" id="UP000184485"/>
    </source>
</evidence>
<gene>
    <name evidence="2" type="ORF">SAMN02745157_2518</name>
</gene>
<proteinExistence type="predicted"/>
<accession>A0A1M5D075</accession>
<name>A0A1M5D075_9HYPH</name>
<dbReference type="OrthoDB" id="6058756at2"/>
<dbReference type="AlphaFoldDB" id="A0A1M5D075"/>
<keyword evidence="3" id="KW-1185">Reference proteome</keyword>
<protein>
    <recommendedName>
        <fullName evidence="4">Helix-turn-helix domain-containing protein</fullName>
    </recommendedName>
</protein>
<evidence type="ECO:0000313" key="2">
    <source>
        <dbReference type="EMBL" id="SHF60277.1"/>
    </source>
</evidence>
<dbReference type="EMBL" id="FQUP01000002">
    <property type="protein sequence ID" value="SHF60277.1"/>
    <property type="molecule type" value="Genomic_DNA"/>
</dbReference>